<dbReference type="OrthoDB" id="5125973at2"/>
<evidence type="ECO:0000313" key="2">
    <source>
        <dbReference type="Proteomes" id="UP000190037"/>
    </source>
</evidence>
<accession>A0A1T3NTK2</accession>
<sequence length="59" mass="6740">MTRPLPEPSACGHCGINRRDHAQRWTTAAGWHTWAQPTAAQMADRYRALRAIPIAWRTK</sequence>
<dbReference type="EMBL" id="MWQN01000001">
    <property type="protein sequence ID" value="OPC79961.1"/>
    <property type="molecule type" value="Genomic_DNA"/>
</dbReference>
<dbReference type="RefSeq" id="WP_078974228.1">
    <property type="nucleotide sequence ID" value="NZ_MWQN01000001.1"/>
</dbReference>
<protein>
    <submittedName>
        <fullName evidence="1">Uncharacterized protein</fullName>
    </submittedName>
</protein>
<evidence type="ECO:0000313" key="1">
    <source>
        <dbReference type="EMBL" id="OPC79961.1"/>
    </source>
</evidence>
<gene>
    <name evidence="1" type="ORF">B4N89_02465</name>
</gene>
<comment type="caution">
    <text evidence="1">The sequence shown here is derived from an EMBL/GenBank/DDBJ whole genome shotgun (WGS) entry which is preliminary data.</text>
</comment>
<keyword evidence="2" id="KW-1185">Reference proteome</keyword>
<dbReference type="STRING" id="159449.B4N89_02465"/>
<dbReference type="Proteomes" id="UP000190037">
    <property type="component" value="Unassembled WGS sequence"/>
</dbReference>
<name>A0A1T3NTK2_9ACTN</name>
<organism evidence="1 2">
    <name type="scientific">Embleya scabrispora</name>
    <dbReference type="NCBI Taxonomy" id="159449"/>
    <lineage>
        <taxon>Bacteria</taxon>
        <taxon>Bacillati</taxon>
        <taxon>Actinomycetota</taxon>
        <taxon>Actinomycetes</taxon>
        <taxon>Kitasatosporales</taxon>
        <taxon>Streptomycetaceae</taxon>
        <taxon>Embleya</taxon>
    </lineage>
</organism>
<reference evidence="1 2" key="1">
    <citation type="submission" date="2017-03" db="EMBL/GenBank/DDBJ databases">
        <title>Draft genome sequence of Streptomyces scabrisporus NF3, endophyte isolated from Amphipterygium adstringens.</title>
        <authorList>
            <person name="Vazquez M."/>
            <person name="Ceapa C.D."/>
            <person name="Rodriguez Luna D."/>
            <person name="Sanchez Esquivel S."/>
        </authorList>
    </citation>
    <scope>NUCLEOTIDE SEQUENCE [LARGE SCALE GENOMIC DNA]</scope>
    <source>
        <strain evidence="1 2">NF3</strain>
    </source>
</reference>
<dbReference type="AlphaFoldDB" id="A0A1T3NTK2"/>
<proteinExistence type="predicted"/>